<gene>
    <name evidence="10" type="ORF">OS242_09155</name>
</gene>
<dbReference type="EC" id="2.7.10.2" evidence="2"/>
<evidence type="ECO:0000256" key="2">
    <source>
        <dbReference type="ARBA" id="ARBA00011903"/>
    </source>
</evidence>
<evidence type="ECO:0000256" key="4">
    <source>
        <dbReference type="ARBA" id="ARBA00022741"/>
    </source>
</evidence>
<dbReference type="CDD" id="cd05387">
    <property type="entry name" value="BY-kinase"/>
    <property type="match status" value="1"/>
</dbReference>
<feature type="domain" description="AAA" evidence="9">
    <location>
        <begin position="49"/>
        <end position="172"/>
    </location>
</feature>
<comment type="catalytic activity">
    <reaction evidence="8">
        <text>L-tyrosyl-[protein] + ATP = O-phospho-L-tyrosyl-[protein] + ADP + H(+)</text>
        <dbReference type="Rhea" id="RHEA:10596"/>
        <dbReference type="Rhea" id="RHEA-COMP:10136"/>
        <dbReference type="Rhea" id="RHEA-COMP:20101"/>
        <dbReference type="ChEBI" id="CHEBI:15378"/>
        <dbReference type="ChEBI" id="CHEBI:30616"/>
        <dbReference type="ChEBI" id="CHEBI:46858"/>
        <dbReference type="ChEBI" id="CHEBI:61978"/>
        <dbReference type="ChEBI" id="CHEBI:456216"/>
        <dbReference type="EC" id="2.7.10.2"/>
    </reaction>
</comment>
<dbReference type="Pfam" id="PF13614">
    <property type="entry name" value="AAA_31"/>
    <property type="match status" value="1"/>
</dbReference>
<evidence type="ECO:0000256" key="8">
    <source>
        <dbReference type="ARBA" id="ARBA00051245"/>
    </source>
</evidence>
<comment type="similarity">
    <text evidence="1">Belongs to the CpsD/CapB family.</text>
</comment>
<dbReference type="InterPro" id="IPR025669">
    <property type="entry name" value="AAA_dom"/>
</dbReference>
<dbReference type="RefSeq" id="WP_267151372.1">
    <property type="nucleotide sequence ID" value="NZ_JAPMLT010000003.1"/>
</dbReference>
<dbReference type="SUPFAM" id="SSF52540">
    <property type="entry name" value="P-loop containing nucleoside triphosphate hydrolases"/>
    <property type="match status" value="1"/>
</dbReference>
<proteinExistence type="inferred from homology"/>
<keyword evidence="3" id="KW-0808">Transferase</keyword>
<evidence type="ECO:0000313" key="11">
    <source>
        <dbReference type="Proteomes" id="UP001208017"/>
    </source>
</evidence>
<organism evidence="10 11">
    <name type="scientific">Tumebacillus lacus</name>
    <dbReference type="NCBI Taxonomy" id="2995335"/>
    <lineage>
        <taxon>Bacteria</taxon>
        <taxon>Bacillati</taxon>
        <taxon>Bacillota</taxon>
        <taxon>Bacilli</taxon>
        <taxon>Bacillales</taxon>
        <taxon>Alicyclobacillaceae</taxon>
        <taxon>Tumebacillus</taxon>
    </lineage>
</organism>
<reference evidence="10 11" key="1">
    <citation type="submission" date="2022-11" db="EMBL/GenBank/DDBJ databases">
        <title>Study of microbial diversity in lake waters.</title>
        <authorList>
            <person name="Zhang J."/>
        </authorList>
    </citation>
    <scope>NUCLEOTIDE SEQUENCE [LARGE SCALE GENOMIC DNA]</scope>
    <source>
        <strain evidence="10 11">DT12</strain>
    </source>
</reference>
<evidence type="ECO:0000256" key="6">
    <source>
        <dbReference type="ARBA" id="ARBA00022840"/>
    </source>
</evidence>
<dbReference type="NCBIfam" id="TIGR01007">
    <property type="entry name" value="eps_fam"/>
    <property type="match status" value="1"/>
</dbReference>
<dbReference type="Proteomes" id="UP001208017">
    <property type="component" value="Unassembled WGS sequence"/>
</dbReference>
<dbReference type="Gene3D" id="3.40.50.300">
    <property type="entry name" value="P-loop containing nucleotide triphosphate hydrolases"/>
    <property type="match status" value="1"/>
</dbReference>
<keyword evidence="6" id="KW-0067">ATP-binding</keyword>
<accession>A0ABT3X108</accession>
<evidence type="ECO:0000259" key="9">
    <source>
        <dbReference type="Pfam" id="PF13614"/>
    </source>
</evidence>
<evidence type="ECO:0000256" key="7">
    <source>
        <dbReference type="ARBA" id="ARBA00023137"/>
    </source>
</evidence>
<dbReference type="EMBL" id="JAPMLT010000003">
    <property type="protein sequence ID" value="MCX7570131.1"/>
    <property type="molecule type" value="Genomic_DNA"/>
</dbReference>
<name>A0ABT3X108_9BACL</name>
<evidence type="ECO:0000313" key="10">
    <source>
        <dbReference type="EMBL" id="MCX7570131.1"/>
    </source>
</evidence>
<dbReference type="InterPro" id="IPR027417">
    <property type="entry name" value="P-loop_NTPase"/>
</dbReference>
<evidence type="ECO:0000256" key="5">
    <source>
        <dbReference type="ARBA" id="ARBA00022777"/>
    </source>
</evidence>
<comment type="caution">
    <text evidence="10">The sequence shown here is derived from an EMBL/GenBank/DDBJ whole genome shotgun (WGS) entry which is preliminary data.</text>
</comment>
<sequence>MRQKRTRKTKTKTDRLLYLNDPKSAFAEAYRTLRTNIRYSTVNRELRTLMITSSAAGEGKTTTAANLALAMAQEGQRVLLIDGDLRHPSLHRFFSISNEVGLTDLLIRTQEAGAVIRRFPKAGLDVITAGGLPPNPAELLGSERMGELLRQFHGEYDIVLLDSPPILPVTDGQLLSRLVDGVLLVLRAGEVRREHAKKAKHLLNHVGANVIGAVLNGKKLDLSTYEYRE</sequence>
<keyword evidence="5 10" id="KW-0418">Kinase</keyword>
<dbReference type="InterPro" id="IPR050445">
    <property type="entry name" value="Bact_polysacc_biosynth/exp"/>
</dbReference>
<dbReference type="GO" id="GO:0016301">
    <property type="term" value="F:kinase activity"/>
    <property type="evidence" value="ECO:0007669"/>
    <property type="project" value="UniProtKB-KW"/>
</dbReference>
<evidence type="ECO:0000256" key="3">
    <source>
        <dbReference type="ARBA" id="ARBA00022679"/>
    </source>
</evidence>
<protein>
    <recommendedName>
        <fullName evidence="2">non-specific protein-tyrosine kinase</fullName>
        <ecNumber evidence="2">2.7.10.2</ecNumber>
    </recommendedName>
</protein>
<keyword evidence="4" id="KW-0547">Nucleotide-binding</keyword>
<dbReference type="PANTHER" id="PTHR32309">
    <property type="entry name" value="TYROSINE-PROTEIN KINASE"/>
    <property type="match status" value="1"/>
</dbReference>
<keyword evidence="11" id="KW-1185">Reference proteome</keyword>
<keyword evidence="7" id="KW-0829">Tyrosine-protein kinase</keyword>
<evidence type="ECO:0000256" key="1">
    <source>
        <dbReference type="ARBA" id="ARBA00007316"/>
    </source>
</evidence>
<dbReference type="PANTHER" id="PTHR32309:SF13">
    <property type="entry name" value="FERRIC ENTEROBACTIN TRANSPORT PROTEIN FEPE"/>
    <property type="match status" value="1"/>
</dbReference>
<dbReference type="InterPro" id="IPR005702">
    <property type="entry name" value="Wzc-like_C"/>
</dbReference>